<evidence type="ECO:0000313" key="1">
    <source>
        <dbReference type="EMBL" id="MBT2188989.1"/>
    </source>
</evidence>
<gene>
    <name evidence="1" type="ORF">KK488_18745</name>
</gene>
<reference evidence="1" key="1">
    <citation type="submission" date="2021-05" db="EMBL/GenBank/DDBJ databases">
        <title>Genome of Sphingobium sp. strain.</title>
        <authorList>
            <person name="Fan R."/>
        </authorList>
    </citation>
    <scope>NUCLEOTIDE SEQUENCE</scope>
    <source>
        <strain evidence="1">H33</strain>
    </source>
</reference>
<dbReference type="AlphaFoldDB" id="A0A9X1DFM5"/>
<name>A0A9X1DFM5_9SPHN</name>
<proteinExistence type="predicted"/>
<dbReference type="EMBL" id="JAHGAW010000013">
    <property type="protein sequence ID" value="MBT2188989.1"/>
    <property type="molecule type" value="Genomic_DNA"/>
</dbReference>
<organism evidence="1 2">
    <name type="scientific">Sphingobium nicotianae</name>
    <dbReference type="NCBI Taxonomy" id="2782607"/>
    <lineage>
        <taxon>Bacteria</taxon>
        <taxon>Pseudomonadati</taxon>
        <taxon>Pseudomonadota</taxon>
        <taxon>Alphaproteobacteria</taxon>
        <taxon>Sphingomonadales</taxon>
        <taxon>Sphingomonadaceae</taxon>
        <taxon>Sphingobium</taxon>
    </lineage>
</organism>
<sequence>MTKRTSWAFKPTEIVSLAVSVAALALSAFVTWDTQFKERLQLSVVGSTDLPQLLETRGKSYISHNQTFTFFNGGNRSVAVNAIYMAVWPVISIKDPKGCAEGSGFSFPRLQGKQTNIVGPFKVNPGDIEVKDLRAKQDVSSQINDFDTRRDMYFKVCIYADVVSPRYGNLTKPLNSMYVVRYGSDTVVRGFDAVGFPPTSFGRRLDLLDETRWVP</sequence>
<protein>
    <submittedName>
        <fullName evidence="1">Uncharacterized protein</fullName>
    </submittedName>
</protein>
<accession>A0A9X1DFM5</accession>
<dbReference type="RefSeq" id="WP_214625237.1">
    <property type="nucleotide sequence ID" value="NZ_JAHGAW010000013.1"/>
</dbReference>
<evidence type="ECO:0000313" key="2">
    <source>
        <dbReference type="Proteomes" id="UP001138757"/>
    </source>
</evidence>
<keyword evidence="2" id="KW-1185">Reference proteome</keyword>
<comment type="caution">
    <text evidence="1">The sequence shown here is derived from an EMBL/GenBank/DDBJ whole genome shotgun (WGS) entry which is preliminary data.</text>
</comment>
<dbReference type="Proteomes" id="UP001138757">
    <property type="component" value="Unassembled WGS sequence"/>
</dbReference>